<dbReference type="GO" id="GO:0010314">
    <property type="term" value="F:phosphatidylinositol-5-phosphate binding"/>
    <property type="evidence" value="ECO:0007669"/>
    <property type="project" value="TreeGrafter"/>
</dbReference>
<evidence type="ECO:0000256" key="2">
    <source>
        <dbReference type="ARBA" id="ARBA00010187"/>
    </source>
</evidence>
<evidence type="ECO:0000256" key="3">
    <source>
        <dbReference type="ARBA" id="ARBA00022475"/>
    </source>
</evidence>
<keyword evidence="8" id="KW-1185">Reference proteome</keyword>
<comment type="similarity">
    <text evidence="2">Belongs to the MELT/VEPH family.</text>
</comment>
<evidence type="ECO:0000256" key="5">
    <source>
        <dbReference type="SAM" id="MobiDB-lite"/>
    </source>
</evidence>
<dbReference type="SMART" id="SM00233">
    <property type="entry name" value="PH"/>
    <property type="match status" value="1"/>
</dbReference>
<feature type="region of interest" description="Disordered" evidence="5">
    <location>
        <begin position="345"/>
        <end position="389"/>
    </location>
</feature>
<dbReference type="PANTHER" id="PTHR21630:SF10">
    <property type="entry name" value="VENTRICULAR ZONE-EXPRESSED PH DOMAIN-CONTAINING PROTEIN HOMOLOG 1"/>
    <property type="match status" value="1"/>
</dbReference>
<dbReference type="InterPro" id="IPR001849">
    <property type="entry name" value="PH_domain"/>
</dbReference>
<evidence type="ECO:0000256" key="4">
    <source>
        <dbReference type="ARBA" id="ARBA00023136"/>
    </source>
</evidence>
<dbReference type="GO" id="GO:0009966">
    <property type="term" value="P:regulation of signal transduction"/>
    <property type="evidence" value="ECO:0007669"/>
    <property type="project" value="TreeGrafter"/>
</dbReference>
<name>A0AA36CEU7_9BILA</name>
<dbReference type="GO" id="GO:0005886">
    <property type="term" value="C:plasma membrane"/>
    <property type="evidence" value="ECO:0007669"/>
    <property type="project" value="UniProtKB-SubCell"/>
</dbReference>
<dbReference type="PANTHER" id="PTHR21630">
    <property type="entry name" value="VEPH-A/MELTED"/>
    <property type="match status" value="1"/>
</dbReference>
<evidence type="ECO:0000256" key="1">
    <source>
        <dbReference type="ARBA" id="ARBA00004413"/>
    </source>
</evidence>
<feature type="domain" description="PH" evidence="6">
    <location>
        <begin position="701"/>
        <end position="814"/>
    </location>
</feature>
<dbReference type="SUPFAM" id="SSF48371">
    <property type="entry name" value="ARM repeat"/>
    <property type="match status" value="1"/>
</dbReference>
<dbReference type="SUPFAM" id="SSF50729">
    <property type="entry name" value="PH domain-like"/>
    <property type="match status" value="1"/>
</dbReference>
<keyword evidence="4" id="KW-0472">Membrane</keyword>
<dbReference type="InterPro" id="IPR011993">
    <property type="entry name" value="PH-like_dom_sf"/>
</dbReference>
<feature type="compositionally biased region" description="Polar residues" evidence="5">
    <location>
        <begin position="422"/>
        <end position="439"/>
    </location>
</feature>
<dbReference type="Pfam" id="PF00169">
    <property type="entry name" value="PH"/>
    <property type="match status" value="1"/>
</dbReference>
<protein>
    <recommendedName>
        <fullName evidence="6">PH domain-containing protein</fullName>
    </recommendedName>
</protein>
<dbReference type="EMBL" id="CATQJA010001332">
    <property type="protein sequence ID" value="CAJ0566840.1"/>
    <property type="molecule type" value="Genomic_DNA"/>
</dbReference>
<evidence type="ECO:0000313" key="7">
    <source>
        <dbReference type="EMBL" id="CAJ0566840.1"/>
    </source>
</evidence>
<dbReference type="Proteomes" id="UP001177023">
    <property type="component" value="Unassembled WGS sequence"/>
</dbReference>
<gene>
    <name evidence="7" type="ORF">MSPICULIGERA_LOCUS5424</name>
</gene>
<comment type="subcellular location">
    <subcellularLocation>
        <location evidence="1">Cell membrane</location>
        <topology evidence="1">Peripheral membrane protein</topology>
        <orientation evidence="1">Cytoplasmic side</orientation>
    </subcellularLocation>
</comment>
<reference evidence="7" key="1">
    <citation type="submission" date="2023-06" db="EMBL/GenBank/DDBJ databases">
        <authorList>
            <person name="Delattre M."/>
        </authorList>
    </citation>
    <scope>NUCLEOTIDE SEQUENCE</scope>
    <source>
        <strain evidence="7">AF72</strain>
    </source>
</reference>
<sequence>MHAVIERVLRHKHLQSSSQLFALSDYDVISDLHTVFGLIKEILHERGYGSRKEDQSVVELVLARILNAIRETSSIETYCAQLVDLLDCCLQYPMSIRSTEKISSHGNETYCDSAHCKVAVEILSSLFMYYSKKPVMTLAIPVALRALSSNNADLSRNVISYISLSAVHCERVLAQYAIQIAGHIVGGKHALLKVLPQIYAENKEALHAHLPQLMRLLDQNVALEDKRSLLQFASRVAASNAELLIPYLPRLTQFLNKPATCLPVLHIYQPLCAQGKAHLLTETILSLEEATEDPVLKSLATVSPDSLRPYGARIESIAKTSPSVRSLCSRLLEMANAPRPDKITVIPIRNDNSSDSLLSRKDRSRYDSSTLGSRSRYTGGESSTAQTVDELDRNTESLAQVYQNRSNSSLSKYKSRSYVSVTAGQSQNSASETAYNSRDLSMASIPGPSTRPPDYSSLKRKPPPPQATQQNKAQTLPTTFAPTQIQVSHPVSINSLALFPKVIEEEMISEEPAEPWQDTKSIDRGDVVRQFVDHRRSKIRRYVEEVSSRMPIPVQCTVEGGKGKHRMRIHFSCQVRSTYCIFHADNLYGMKTKSPSLWLHLMFLQMESSSLTQTGQVLCQSSGAYRTLANCWSCLPSAVTKGRPFVTLVTSAFPPQKEQEKLARELDENALWEFFQLDAVTSKWACLSCAHPDRVRTFVEEKMLCGELKEKRGRWKFLRRWHTKFFTLSTASLTYTTGMPSSGEVVRQNNHFESPSIDLRTIRVVRSLSRGNKKRKSLRKAFEICTQENKSYVLKATDERKAEEWLQCLQVAIANARRDDPTHTL</sequence>
<evidence type="ECO:0000313" key="8">
    <source>
        <dbReference type="Proteomes" id="UP001177023"/>
    </source>
</evidence>
<dbReference type="PROSITE" id="PS50003">
    <property type="entry name" value="PH_DOMAIN"/>
    <property type="match status" value="1"/>
</dbReference>
<feature type="non-terminal residue" evidence="7">
    <location>
        <position position="1"/>
    </location>
</feature>
<dbReference type="InterPro" id="IPR039888">
    <property type="entry name" value="Melted-like"/>
</dbReference>
<organism evidence="7 8">
    <name type="scientific">Mesorhabditis spiculigera</name>
    <dbReference type="NCBI Taxonomy" id="96644"/>
    <lineage>
        <taxon>Eukaryota</taxon>
        <taxon>Metazoa</taxon>
        <taxon>Ecdysozoa</taxon>
        <taxon>Nematoda</taxon>
        <taxon>Chromadorea</taxon>
        <taxon>Rhabditida</taxon>
        <taxon>Rhabditina</taxon>
        <taxon>Rhabditomorpha</taxon>
        <taxon>Rhabditoidea</taxon>
        <taxon>Rhabditidae</taxon>
        <taxon>Mesorhabditinae</taxon>
        <taxon>Mesorhabditis</taxon>
    </lineage>
</organism>
<dbReference type="InterPro" id="IPR016024">
    <property type="entry name" value="ARM-type_fold"/>
</dbReference>
<accession>A0AA36CEU7</accession>
<keyword evidence="3" id="KW-1003">Cell membrane</keyword>
<proteinExistence type="inferred from homology"/>
<dbReference type="Gene3D" id="2.30.29.30">
    <property type="entry name" value="Pleckstrin-homology domain (PH domain)/Phosphotyrosine-binding domain (PTB)"/>
    <property type="match status" value="1"/>
</dbReference>
<feature type="region of interest" description="Disordered" evidence="5">
    <location>
        <begin position="421"/>
        <end position="473"/>
    </location>
</feature>
<evidence type="ECO:0000259" key="6">
    <source>
        <dbReference type="PROSITE" id="PS50003"/>
    </source>
</evidence>
<feature type="compositionally biased region" description="Polar residues" evidence="5">
    <location>
        <begin position="370"/>
        <end position="387"/>
    </location>
</feature>
<dbReference type="AlphaFoldDB" id="A0AA36CEU7"/>
<comment type="caution">
    <text evidence="7">The sequence shown here is derived from an EMBL/GenBank/DDBJ whole genome shotgun (WGS) entry which is preliminary data.</text>
</comment>